<protein>
    <submittedName>
        <fullName evidence="1">Uncharacterized protein</fullName>
    </submittedName>
</protein>
<dbReference type="AlphaFoldDB" id="A0A0A9HVA4"/>
<reference evidence="1" key="2">
    <citation type="journal article" date="2015" name="Data Brief">
        <title>Shoot transcriptome of the giant reed, Arundo donax.</title>
        <authorList>
            <person name="Barrero R.A."/>
            <person name="Guerrero F.D."/>
            <person name="Moolhuijzen P."/>
            <person name="Goolsby J.A."/>
            <person name="Tidwell J."/>
            <person name="Bellgard S.E."/>
            <person name="Bellgard M.I."/>
        </authorList>
    </citation>
    <scope>NUCLEOTIDE SEQUENCE</scope>
    <source>
        <tissue evidence="1">Shoot tissue taken approximately 20 cm above the soil surface</tissue>
    </source>
</reference>
<proteinExistence type="predicted"/>
<accession>A0A0A9HVA4</accession>
<dbReference type="EMBL" id="GBRH01158142">
    <property type="protein sequence ID" value="JAE39754.1"/>
    <property type="molecule type" value="Transcribed_RNA"/>
</dbReference>
<name>A0A0A9HVA4_ARUDO</name>
<reference evidence="1" key="1">
    <citation type="submission" date="2014-09" db="EMBL/GenBank/DDBJ databases">
        <authorList>
            <person name="Magalhaes I.L.F."/>
            <person name="Oliveira U."/>
            <person name="Santos F.R."/>
            <person name="Vidigal T.H.D.A."/>
            <person name="Brescovit A.D."/>
            <person name="Santos A.J."/>
        </authorList>
    </citation>
    <scope>NUCLEOTIDE SEQUENCE</scope>
    <source>
        <tissue evidence="1">Shoot tissue taken approximately 20 cm above the soil surface</tissue>
    </source>
</reference>
<sequence length="17" mass="2049">MPAWKERSEEGFPIDQE</sequence>
<evidence type="ECO:0000313" key="1">
    <source>
        <dbReference type="EMBL" id="JAE39754.1"/>
    </source>
</evidence>
<organism evidence="1">
    <name type="scientific">Arundo donax</name>
    <name type="common">Giant reed</name>
    <name type="synonym">Donax arundinaceus</name>
    <dbReference type="NCBI Taxonomy" id="35708"/>
    <lineage>
        <taxon>Eukaryota</taxon>
        <taxon>Viridiplantae</taxon>
        <taxon>Streptophyta</taxon>
        <taxon>Embryophyta</taxon>
        <taxon>Tracheophyta</taxon>
        <taxon>Spermatophyta</taxon>
        <taxon>Magnoliopsida</taxon>
        <taxon>Liliopsida</taxon>
        <taxon>Poales</taxon>
        <taxon>Poaceae</taxon>
        <taxon>PACMAD clade</taxon>
        <taxon>Arundinoideae</taxon>
        <taxon>Arundineae</taxon>
        <taxon>Arundo</taxon>
    </lineage>
</organism>